<organism evidence="10 11">
    <name type="scientific">Aspergillus avenaceus</name>
    <dbReference type="NCBI Taxonomy" id="36643"/>
    <lineage>
        <taxon>Eukaryota</taxon>
        <taxon>Fungi</taxon>
        <taxon>Dikarya</taxon>
        <taxon>Ascomycota</taxon>
        <taxon>Pezizomycotina</taxon>
        <taxon>Eurotiomycetes</taxon>
        <taxon>Eurotiomycetidae</taxon>
        <taxon>Eurotiales</taxon>
        <taxon>Aspergillaceae</taxon>
        <taxon>Aspergillus</taxon>
        <taxon>Aspergillus subgen. Circumdati</taxon>
    </lineage>
</organism>
<comment type="subcellular location">
    <subcellularLocation>
        <location evidence="1">Membrane</location>
        <topology evidence="1">Multi-pass membrane protein</topology>
    </subcellularLocation>
</comment>
<comment type="similarity">
    <text evidence="5">Belongs to the SAT4 family.</text>
</comment>
<evidence type="ECO:0000256" key="3">
    <source>
        <dbReference type="ARBA" id="ARBA00022989"/>
    </source>
</evidence>
<keyword evidence="8" id="KW-0732">Signal</keyword>
<gene>
    <name evidence="10" type="ORF">BDV25DRAFT_137393</name>
</gene>
<feature type="transmembrane region" description="Helical" evidence="7">
    <location>
        <begin position="131"/>
        <end position="150"/>
    </location>
</feature>
<feature type="chain" id="PRO_5024979173" description="Rhodopsin domain-containing protein" evidence="8">
    <location>
        <begin position="20"/>
        <end position="421"/>
    </location>
</feature>
<proteinExistence type="inferred from homology"/>
<dbReference type="PANTHER" id="PTHR33048:SF141">
    <property type="entry name" value="INTEGRAL MEMBRANE PROTEIN-RELATED"/>
    <property type="match status" value="1"/>
</dbReference>
<dbReference type="OrthoDB" id="2496787at2759"/>
<sequence length="421" mass="47069">MRVYQLLLSIIALGVVVLAADPHYNAFPTSATACMKALFPSNDWNSTTYICAETSRQESVVNCVATNGTTKEQLMTQRMVQDECDITPRKGPPLVEGATLAPLLLTTIFFAIRITAKVFNLGGGWGMDDVTIIISWVMSIGLFVLNVYMIKYGFGKNIWDIPFDDITHFYKYFQGFAALYKIQISLAKISVCLFLLRIFQSRMFRTISYTLIAINASVGITWALVDSLRCNPVHLAWDGWMNEYPGTCIDFIDAILANCLVNIIVDAIMVIMPVYEVSKLQLPLWKKFTVGLMFVMGSVLTVIAIIRVVVFWNNRWGQNQTAGIYPLIHWSVIESNVAVLCACLPASRALINHFFPGIFRGSTRRTYATGPSNWYTKGQSQGQSKISKSVSYTVQYSSSSRRDDQNSMVELVGVDGKPSHE</sequence>
<dbReference type="PANTHER" id="PTHR33048">
    <property type="entry name" value="PTH11-LIKE INTEGRAL MEMBRANE PROTEIN (AFU_ORTHOLOGUE AFUA_5G11245)"/>
    <property type="match status" value="1"/>
</dbReference>
<dbReference type="GO" id="GO:0016020">
    <property type="term" value="C:membrane"/>
    <property type="evidence" value="ECO:0007669"/>
    <property type="project" value="UniProtKB-SubCell"/>
</dbReference>
<feature type="transmembrane region" description="Helical" evidence="7">
    <location>
        <begin position="178"/>
        <end position="199"/>
    </location>
</feature>
<dbReference type="PROSITE" id="PS51257">
    <property type="entry name" value="PROKAR_LIPOPROTEIN"/>
    <property type="match status" value="1"/>
</dbReference>
<feature type="domain" description="Rhodopsin" evidence="9">
    <location>
        <begin position="112"/>
        <end position="352"/>
    </location>
</feature>
<evidence type="ECO:0000256" key="2">
    <source>
        <dbReference type="ARBA" id="ARBA00022692"/>
    </source>
</evidence>
<evidence type="ECO:0000313" key="11">
    <source>
        <dbReference type="Proteomes" id="UP000325780"/>
    </source>
</evidence>
<keyword evidence="3 7" id="KW-1133">Transmembrane helix</keyword>
<feature type="transmembrane region" description="Helical" evidence="7">
    <location>
        <begin position="255"/>
        <end position="276"/>
    </location>
</feature>
<dbReference type="InterPro" id="IPR049326">
    <property type="entry name" value="Rhodopsin_dom_fungi"/>
</dbReference>
<accession>A0A5N6U390</accession>
<dbReference type="AlphaFoldDB" id="A0A5N6U390"/>
<dbReference type="InterPro" id="IPR052337">
    <property type="entry name" value="SAT4-like"/>
</dbReference>
<feature type="transmembrane region" description="Helical" evidence="7">
    <location>
        <begin position="100"/>
        <end position="119"/>
    </location>
</feature>
<feature type="region of interest" description="Disordered" evidence="6">
    <location>
        <begin position="396"/>
        <end position="421"/>
    </location>
</feature>
<dbReference type="Proteomes" id="UP000325780">
    <property type="component" value="Unassembled WGS sequence"/>
</dbReference>
<evidence type="ECO:0000256" key="1">
    <source>
        <dbReference type="ARBA" id="ARBA00004141"/>
    </source>
</evidence>
<evidence type="ECO:0000256" key="6">
    <source>
        <dbReference type="SAM" id="MobiDB-lite"/>
    </source>
</evidence>
<evidence type="ECO:0000256" key="7">
    <source>
        <dbReference type="SAM" id="Phobius"/>
    </source>
</evidence>
<keyword evidence="4 7" id="KW-0472">Membrane</keyword>
<reference evidence="10 11" key="1">
    <citation type="submission" date="2019-04" db="EMBL/GenBank/DDBJ databases">
        <title>Friends and foes A comparative genomics study of 23 Aspergillus species from section Flavi.</title>
        <authorList>
            <consortium name="DOE Joint Genome Institute"/>
            <person name="Kjaerbolling I."/>
            <person name="Vesth T."/>
            <person name="Frisvad J.C."/>
            <person name="Nybo J.L."/>
            <person name="Theobald S."/>
            <person name="Kildgaard S."/>
            <person name="Isbrandt T."/>
            <person name="Kuo A."/>
            <person name="Sato A."/>
            <person name="Lyhne E.K."/>
            <person name="Kogle M.E."/>
            <person name="Wiebenga A."/>
            <person name="Kun R.S."/>
            <person name="Lubbers R.J."/>
            <person name="Makela M.R."/>
            <person name="Barry K."/>
            <person name="Chovatia M."/>
            <person name="Clum A."/>
            <person name="Daum C."/>
            <person name="Haridas S."/>
            <person name="He G."/>
            <person name="LaButti K."/>
            <person name="Lipzen A."/>
            <person name="Mondo S."/>
            <person name="Riley R."/>
            <person name="Salamov A."/>
            <person name="Simmons B.A."/>
            <person name="Magnuson J.K."/>
            <person name="Henrissat B."/>
            <person name="Mortensen U.H."/>
            <person name="Larsen T.O."/>
            <person name="Devries R.P."/>
            <person name="Grigoriev I.V."/>
            <person name="Machida M."/>
            <person name="Baker S.E."/>
            <person name="Andersen M.R."/>
        </authorList>
    </citation>
    <scope>NUCLEOTIDE SEQUENCE [LARGE SCALE GENOMIC DNA]</scope>
    <source>
        <strain evidence="10 11">IBT 18842</strain>
    </source>
</reference>
<evidence type="ECO:0000256" key="8">
    <source>
        <dbReference type="SAM" id="SignalP"/>
    </source>
</evidence>
<evidence type="ECO:0000313" key="10">
    <source>
        <dbReference type="EMBL" id="KAE8152990.1"/>
    </source>
</evidence>
<protein>
    <recommendedName>
        <fullName evidence="9">Rhodopsin domain-containing protein</fullName>
    </recommendedName>
</protein>
<feature type="transmembrane region" description="Helical" evidence="7">
    <location>
        <begin position="206"/>
        <end position="225"/>
    </location>
</feature>
<keyword evidence="11" id="KW-1185">Reference proteome</keyword>
<name>A0A5N6U390_ASPAV</name>
<evidence type="ECO:0000256" key="5">
    <source>
        <dbReference type="ARBA" id="ARBA00038359"/>
    </source>
</evidence>
<dbReference type="EMBL" id="ML742045">
    <property type="protein sequence ID" value="KAE8152990.1"/>
    <property type="molecule type" value="Genomic_DNA"/>
</dbReference>
<evidence type="ECO:0000259" key="9">
    <source>
        <dbReference type="Pfam" id="PF20684"/>
    </source>
</evidence>
<evidence type="ECO:0000256" key="4">
    <source>
        <dbReference type="ARBA" id="ARBA00023136"/>
    </source>
</evidence>
<feature type="transmembrane region" description="Helical" evidence="7">
    <location>
        <begin position="288"/>
        <end position="312"/>
    </location>
</feature>
<dbReference type="Pfam" id="PF20684">
    <property type="entry name" value="Fung_rhodopsin"/>
    <property type="match status" value="1"/>
</dbReference>
<feature type="signal peptide" evidence="8">
    <location>
        <begin position="1"/>
        <end position="19"/>
    </location>
</feature>
<keyword evidence="2 7" id="KW-0812">Transmembrane</keyword>